<evidence type="ECO:0000313" key="8">
    <source>
        <dbReference type="Proteomes" id="UP001046870"/>
    </source>
</evidence>
<dbReference type="Pfam" id="PF07654">
    <property type="entry name" value="C1-set"/>
    <property type="match status" value="1"/>
</dbReference>
<dbReference type="GO" id="GO:0019882">
    <property type="term" value="P:antigen processing and presentation"/>
    <property type="evidence" value="ECO:0007669"/>
    <property type="project" value="InterPro"/>
</dbReference>
<dbReference type="InterPro" id="IPR000353">
    <property type="entry name" value="MHC_II_b_N"/>
</dbReference>
<dbReference type="SUPFAM" id="SSF48726">
    <property type="entry name" value="Immunoglobulin"/>
    <property type="match status" value="1"/>
</dbReference>
<evidence type="ECO:0000313" key="7">
    <source>
        <dbReference type="EMBL" id="KAG7469600.1"/>
    </source>
</evidence>
<evidence type="ECO:0000256" key="1">
    <source>
        <dbReference type="ARBA" id="ARBA00004479"/>
    </source>
</evidence>
<dbReference type="PANTHER" id="PTHR19944:SF99">
    <property type="entry name" value="HLA CLASS II HISTOCOMPATIBILITY ANTIGEN, DRB1 BETA CHAIN"/>
    <property type="match status" value="1"/>
</dbReference>
<dbReference type="InterPro" id="IPR014745">
    <property type="entry name" value="MHC_II_a/b_N"/>
</dbReference>
<keyword evidence="4" id="KW-1015">Disulfide bond</keyword>
<dbReference type="InterPro" id="IPR050160">
    <property type="entry name" value="MHC/Immunoglobulin"/>
</dbReference>
<sequence length="211" mass="24467">MMVIFTMHRESAVTARRDLHDLEFIERHIFDKLECLRYNSTLNKFIGYTEIGVRNAERFNKDGTAESYHGIVDQYCRPNAELYFSNILDKTVEPTIEILSAKPGSGRHPAMLVCSVYDFYPRGIKVTWLRDGKEVKTDVTSTEELANGNWYYQLHSQLEYTPKSGETIACKVVHSSHPDGKVVQWDPSIRNPLGGFWYHQVKIQKIYKEQD</sequence>
<evidence type="ECO:0000256" key="2">
    <source>
        <dbReference type="ARBA" id="ARBA00022692"/>
    </source>
</evidence>
<dbReference type="Gene3D" id="3.10.320.10">
    <property type="entry name" value="Class II Histocompatibility Antigen, M Beta Chain, Chain B, domain 1"/>
    <property type="match status" value="1"/>
</dbReference>
<name>A0A9D3PWD7_MEGAT</name>
<dbReference type="Proteomes" id="UP001046870">
    <property type="component" value="Chromosome 10"/>
</dbReference>
<organism evidence="7 8">
    <name type="scientific">Megalops atlanticus</name>
    <name type="common">Tarpon</name>
    <name type="synonym">Clupea gigantea</name>
    <dbReference type="NCBI Taxonomy" id="7932"/>
    <lineage>
        <taxon>Eukaryota</taxon>
        <taxon>Metazoa</taxon>
        <taxon>Chordata</taxon>
        <taxon>Craniata</taxon>
        <taxon>Vertebrata</taxon>
        <taxon>Euteleostomi</taxon>
        <taxon>Actinopterygii</taxon>
        <taxon>Neopterygii</taxon>
        <taxon>Teleostei</taxon>
        <taxon>Elopiformes</taxon>
        <taxon>Megalopidae</taxon>
        <taxon>Megalops</taxon>
    </lineage>
</organism>
<dbReference type="InterPro" id="IPR003597">
    <property type="entry name" value="Ig_C1-set"/>
</dbReference>
<evidence type="ECO:0000256" key="4">
    <source>
        <dbReference type="ARBA" id="ARBA00023157"/>
    </source>
</evidence>
<evidence type="ECO:0000256" key="5">
    <source>
        <dbReference type="ARBA" id="ARBA00023180"/>
    </source>
</evidence>
<dbReference type="InterPro" id="IPR013783">
    <property type="entry name" value="Ig-like_fold"/>
</dbReference>
<protein>
    <recommendedName>
        <fullName evidence="6">Ig-like domain-containing protein</fullName>
    </recommendedName>
</protein>
<comment type="subcellular location">
    <subcellularLocation>
        <location evidence="1">Membrane</location>
        <topology evidence="1">Single-pass type I membrane protein</topology>
    </subcellularLocation>
</comment>
<dbReference type="Pfam" id="PF00969">
    <property type="entry name" value="MHC_II_beta"/>
    <property type="match status" value="1"/>
</dbReference>
<comment type="caution">
    <text evidence="7">The sequence shown here is derived from an EMBL/GenBank/DDBJ whole genome shotgun (WGS) entry which is preliminary data.</text>
</comment>
<dbReference type="SUPFAM" id="SSF54452">
    <property type="entry name" value="MHC antigen-recognition domain"/>
    <property type="match status" value="1"/>
</dbReference>
<dbReference type="Gene3D" id="2.60.40.10">
    <property type="entry name" value="Immunoglobulins"/>
    <property type="match status" value="1"/>
</dbReference>
<dbReference type="SMART" id="SM00921">
    <property type="entry name" value="MHC_II_beta"/>
    <property type="match status" value="1"/>
</dbReference>
<proteinExistence type="predicted"/>
<dbReference type="GO" id="GO:0006955">
    <property type="term" value="P:immune response"/>
    <property type="evidence" value="ECO:0007669"/>
    <property type="project" value="InterPro"/>
</dbReference>
<accession>A0A9D3PWD7</accession>
<evidence type="ECO:0000256" key="3">
    <source>
        <dbReference type="ARBA" id="ARBA00022989"/>
    </source>
</evidence>
<feature type="domain" description="Ig-like" evidence="6">
    <location>
        <begin position="94"/>
        <end position="184"/>
    </location>
</feature>
<dbReference type="InterPro" id="IPR007110">
    <property type="entry name" value="Ig-like_dom"/>
</dbReference>
<keyword evidence="5" id="KW-0325">Glycoprotein</keyword>
<keyword evidence="8" id="KW-1185">Reference proteome</keyword>
<dbReference type="OrthoDB" id="9940220at2759"/>
<evidence type="ECO:0000259" key="6">
    <source>
        <dbReference type="PROSITE" id="PS50835"/>
    </source>
</evidence>
<dbReference type="SMART" id="SM00407">
    <property type="entry name" value="IGc1"/>
    <property type="match status" value="1"/>
</dbReference>
<gene>
    <name evidence="7" type="ORF">MATL_G00130620</name>
</gene>
<reference evidence="7" key="1">
    <citation type="submission" date="2021-01" db="EMBL/GenBank/DDBJ databases">
        <authorList>
            <person name="Zahm M."/>
            <person name="Roques C."/>
            <person name="Cabau C."/>
            <person name="Klopp C."/>
            <person name="Donnadieu C."/>
            <person name="Jouanno E."/>
            <person name="Lampietro C."/>
            <person name="Louis A."/>
            <person name="Herpin A."/>
            <person name="Echchiki A."/>
            <person name="Berthelot C."/>
            <person name="Parey E."/>
            <person name="Roest-Crollius H."/>
            <person name="Braasch I."/>
            <person name="Postlethwait J."/>
            <person name="Bobe J."/>
            <person name="Montfort J."/>
            <person name="Bouchez O."/>
            <person name="Begum T."/>
            <person name="Mejri S."/>
            <person name="Adams A."/>
            <person name="Chen W.-J."/>
            <person name="Guiguen Y."/>
        </authorList>
    </citation>
    <scope>NUCLEOTIDE SEQUENCE</scope>
    <source>
        <strain evidence="7">YG-15Mar2019-1</strain>
        <tissue evidence="7">Brain</tissue>
    </source>
</reference>
<dbReference type="EMBL" id="JAFDVH010000010">
    <property type="protein sequence ID" value="KAG7469600.1"/>
    <property type="molecule type" value="Genomic_DNA"/>
</dbReference>
<dbReference type="InterPro" id="IPR011162">
    <property type="entry name" value="MHC_I/II-like_Ag-recog"/>
</dbReference>
<keyword evidence="3" id="KW-1133">Transmembrane helix</keyword>
<dbReference type="AlphaFoldDB" id="A0A9D3PWD7"/>
<dbReference type="GO" id="GO:0042613">
    <property type="term" value="C:MHC class II protein complex"/>
    <property type="evidence" value="ECO:0007669"/>
    <property type="project" value="InterPro"/>
</dbReference>
<dbReference type="PANTHER" id="PTHR19944">
    <property type="entry name" value="MHC CLASS II-RELATED"/>
    <property type="match status" value="1"/>
</dbReference>
<keyword evidence="2" id="KW-0812">Transmembrane</keyword>
<keyword evidence="3" id="KW-0472">Membrane</keyword>
<dbReference type="InterPro" id="IPR036179">
    <property type="entry name" value="Ig-like_dom_sf"/>
</dbReference>
<dbReference type="PROSITE" id="PS50835">
    <property type="entry name" value="IG_LIKE"/>
    <property type="match status" value="1"/>
</dbReference>